<keyword evidence="5 6" id="KW-0472">Membrane</keyword>
<accession>A0A832IJY2</accession>
<evidence type="ECO:0000256" key="6">
    <source>
        <dbReference type="SAM" id="Phobius"/>
    </source>
</evidence>
<dbReference type="GO" id="GO:1905039">
    <property type="term" value="P:carboxylic acid transmembrane transport"/>
    <property type="evidence" value="ECO:0007669"/>
    <property type="project" value="UniProtKB-ARBA"/>
</dbReference>
<gene>
    <name evidence="8" type="ORF">ENL60_02210</name>
</gene>
<keyword evidence="2" id="KW-0813">Transport</keyword>
<comment type="caution">
    <text evidence="8">The sequence shown here is derived from an EMBL/GenBank/DDBJ whole genome shotgun (WGS) entry which is preliminary data.</text>
</comment>
<evidence type="ECO:0000256" key="5">
    <source>
        <dbReference type="ARBA" id="ARBA00023136"/>
    </source>
</evidence>
<keyword evidence="4 6" id="KW-1133">Transmembrane helix</keyword>
<feature type="transmembrane region" description="Helical" evidence="6">
    <location>
        <begin position="103"/>
        <end position="122"/>
    </location>
</feature>
<feature type="transmembrane region" description="Helical" evidence="6">
    <location>
        <begin position="235"/>
        <end position="254"/>
    </location>
</feature>
<sequence>MVKPVKKENEKCYKCNRIEWIAYTTPRKIHEFIYSRRNLLAVVIISFVTYFASVGQTEIIRRTLAAFVFTAGCWILEVFPLPITGLMIPLLLTLLGVFEPKEAFAPFSNQIIFLMIGGLVLGQSVKKHGLDKLIAYNMLVYSRGSIDRLVLLAMIITGFLSMWMANTVAIAVILPVVLSILNAIPKELSNVRIKMLLAVSISASIGGMAMLTGSTPAMIAAAFLVQRRPFSFIDWAYYSLPVSLLSLTVAFLILKQVYPSTKIKLNIDSVIEQKKQFEHLTAQQKKVILIFSATIFLWFMGSQIEVWLGLPASISSAAIVSILAVLAMFGFNLLDLRDLQTIQWELIFLVGGGILLGEAMIASGTAGKISSLIASLHGLSTPIIILLLSVISLALTNFISNSATAAIMIPITIETSAILGFNLVPFVVAVALSATAAFITPIGAPSTALVYATGEVPKRKLIKTGALIAIPVLTIIILITLVLPTL</sequence>
<feature type="domain" description="Citrate transporter-like" evidence="7">
    <location>
        <begin position="73"/>
        <end position="417"/>
    </location>
</feature>
<organism evidence="8">
    <name type="scientific">Fervidobacterium pennivorans</name>
    <dbReference type="NCBI Taxonomy" id="93466"/>
    <lineage>
        <taxon>Bacteria</taxon>
        <taxon>Thermotogati</taxon>
        <taxon>Thermotogota</taxon>
        <taxon>Thermotogae</taxon>
        <taxon>Thermotogales</taxon>
        <taxon>Fervidobacteriaceae</taxon>
        <taxon>Fervidobacterium</taxon>
    </lineage>
</organism>
<feature type="transmembrane region" description="Helical" evidence="6">
    <location>
        <begin position="427"/>
        <end position="452"/>
    </location>
</feature>
<feature type="transmembrane region" description="Helical" evidence="6">
    <location>
        <begin position="287"/>
        <end position="308"/>
    </location>
</feature>
<name>A0A832IJY2_FERPE</name>
<evidence type="ECO:0000313" key="8">
    <source>
        <dbReference type="EMBL" id="HHD40294.1"/>
    </source>
</evidence>
<evidence type="ECO:0000256" key="4">
    <source>
        <dbReference type="ARBA" id="ARBA00022989"/>
    </source>
</evidence>
<feature type="transmembrane region" description="Helical" evidence="6">
    <location>
        <begin position="196"/>
        <end position="223"/>
    </location>
</feature>
<dbReference type="Pfam" id="PF03600">
    <property type="entry name" value="CitMHS"/>
    <property type="match status" value="1"/>
</dbReference>
<proteinExistence type="predicted"/>
<comment type="subcellular location">
    <subcellularLocation>
        <location evidence="1">Membrane</location>
        <topology evidence="1">Multi-pass membrane protein</topology>
    </subcellularLocation>
</comment>
<feature type="transmembrane region" description="Helical" evidence="6">
    <location>
        <begin position="314"/>
        <end position="334"/>
    </location>
</feature>
<evidence type="ECO:0000259" key="7">
    <source>
        <dbReference type="Pfam" id="PF03600"/>
    </source>
</evidence>
<dbReference type="AlphaFoldDB" id="A0A832IJY2"/>
<protein>
    <submittedName>
        <fullName evidence="8">SLC13/DASS family transporter</fullName>
    </submittedName>
</protein>
<dbReference type="GO" id="GO:0005886">
    <property type="term" value="C:plasma membrane"/>
    <property type="evidence" value="ECO:0007669"/>
    <property type="project" value="TreeGrafter"/>
</dbReference>
<dbReference type="InterPro" id="IPR001898">
    <property type="entry name" value="SLC13A/DASS"/>
</dbReference>
<dbReference type="CDD" id="cd01115">
    <property type="entry name" value="SLC13_permease"/>
    <property type="match status" value="1"/>
</dbReference>
<dbReference type="InterPro" id="IPR004680">
    <property type="entry name" value="Cit_transptr-like_dom"/>
</dbReference>
<dbReference type="PANTHER" id="PTHR10283:SF82">
    <property type="entry name" value="SOLUTE CARRIER FAMILY 13 MEMBER 2"/>
    <property type="match status" value="1"/>
</dbReference>
<feature type="transmembrane region" description="Helical" evidence="6">
    <location>
        <begin position="33"/>
        <end position="52"/>
    </location>
</feature>
<feature type="transmembrane region" description="Helical" evidence="6">
    <location>
        <begin position="162"/>
        <end position="184"/>
    </location>
</feature>
<evidence type="ECO:0000256" key="3">
    <source>
        <dbReference type="ARBA" id="ARBA00022692"/>
    </source>
</evidence>
<feature type="transmembrane region" description="Helical" evidence="6">
    <location>
        <begin position="464"/>
        <end position="483"/>
    </location>
</feature>
<dbReference type="EMBL" id="DRUO01000181">
    <property type="protein sequence ID" value="HHD40294.1"/>
    <property type="molecule type" value="Genomic_DNA"/>
</dbReference>
<keyword evidence="3 6" id="KW-0812">Transmembrane</keyword>
<dbReference type="PANTHER" id="PTHR10283">
    <property type="entry name" value="SOLUTE CARRIER FAMILY 13 MEMBER"/>
    <property type="match status" value="1"/>
</dbReference>
<evidence type="ECO:0000256" key="2">
    <source>
        <dbReference type="ARBA" id="ARBA00022448"/>
    </source>
</evidence>
<dbReference type="GO" id="GO:0008514">
    <property type="term" value="F:organic anion transmembrane transporter activity"/>
    <property type="evidence" value="ECO:0007669"/>
    <property type="project" value="UniProtKB-ARBA"/>
</dbReference>
<feature type="transmembrane region" description="Helical" evidence="6">
    <location>
        <begin position="346"/>
        <end position="366"/>
    </location>
</feature>
<dbReference type="NCBIfam" id="TIGR00785">
    <property type="entry name" value="dass"/>
    <property type="match status" value="1"/>
</dbReference>
<evidence type="ECO:0000256" key="1">
    <source>
        <dbReference type="ARBA" id="ARBA00004141"/>
    </source>
</evidence>
<feature type="transmembrane region" description="Helical" evidence="6">
    <location>
        <begin position="372"/>
        <end position="395"/>
    </location>
</feature>
<reference evidence="8" key="1">
    <citation type="journal article" date="2020" name="mSystems">
        <title>Genome- and Community-Level Interaction Insights into Carbon Utilization and Element Cycling Functions of Hydrothermarchaeota in Hydrothermal Sediment.</title>
        <authorList>
            <person name="Zhou Z."/>
            <person name="Liu Y."/>
            <person name="Xu W."/>
            <person name="Pan J."/>
            <person name="Luo Z.H."/>
            <person name="Li M."/>
        </authorList>
    </citation>
    <scope>NUCLEOTIDE SEQUENCE [LARGE SCALE GENOMIC DNA]</scope>
    <source>
        <strain evidence="8">SpSt-101</strain>
    </source>
</reference>